<dbReference type="AlphaFoldDB" id="A0A174S7N6"/>
<evidence type="ECO:0000313" key="11">
    <source>
        <dbReference type="EMBL" id="UVQ96175.1"/>
    </source>
</evidence>
<dbReference type="EMBL" id="QRKD01000007">
    <property type="protein sequence ID" value="RHH90697.1"/>
    <property type="molecule type" value="Genomic_DNA"/>
</dbReference>
<evidence type="ECO:0000313" key="3">
    <source>
        <dbReference type="EMBL" id="KAA5478772.1"/>
    </source>
</evidence>
<evidence type="ECO:0000313" key="15">
    <source>
        <dbReference type="Proteomes" id="UP000284431"/>
    </source>
</evidence>
<dbReference type="Proteomes" id="UP000283512">
    <property type="component" value="Unassembled WGS sequence"/>
</dbReference>
<protein>
    <submittedName>
        <fullName evidence="1">Uncharacterized protein</fullName>
    </submittedName>
</protein>
<dbReference type="EMBL" id="VVYF01000007">
    <property type="protein sequence ID" value="KAA5492828.1"/>
    <property type="molecule type" value="Genomic_DNA"/>
</dbReference>
<dbReference type="EMBL" id="VVYD01000020">
    <property type="protein sequence ID" value="KAA5496393.1"/>
    <property type="molecule type" value="Genomic_DNA"/>
</dbReference>
<evidence type="ECO:0000313" key="1">
    <source>
        <dbReference type="EMBL" id="CUP93793.1"/>
    </source>
</evidence>
<proteinExistence type="predicted"/>
<dbReference type="Proteomes" id="UP001060260">
    <property type="component" value="Chromosome"/>
</dbReference>
<dbReference type="GeneID" id="75115216"/>
<evidence type="ECO:0000313" key="16">
    <source>
        <dbReference type="Proteomes" id="UP000284689"/>
    </source>
</evidence>
<evidence type="ECO:0000313" key="10">
    <source>
        <dbReference type="EMBL" id="RHH90697.1"/>
    </source>
</evidence>
<reference evidence="1 12" key="1">
    <citation type="submission" date="2015-09" db="EMBL/GenBank/DDBJ databases">
        <authorList>
            <consortium name="Pathogen Informatics"/>
        </authorList>
    </citation>
    <scope>NUCLEOTIDE SEQUENCE [LARGE SCALE GENOMIC DNA]</scope>
    <source>
        <strain evidence="1 12">2789STDY5834880</strain>
    </source>
</reference>
<dbReference type="EMBL" id="QRUO01000001">
    <property type="protein sequence ID" value="RGR74380.1"/>
    <property type="molecule type" value="Genomic_DNA"/>
</dbReference>
<evidence type="ECO:0000313" key="7">
    <source>
        <dbReference type="EMBL" id="RGR74380.1"/>
    </source>
</evidence>
<dbReference type="RefSeq" id="WP_005677934.1">
    <property type="nucleotide sequence ID" value="NZ_CABMOQ010000008.1"/>
</dbReference>
<accession>A0A174S7N6</accession>
<reference evidence="11" key="4">
    <citation type="submission" date="2022-08" db="EMBL/GenBank/DDBJ databases">
        <title>Genome Sequencing of Bacteroides fragilis Group Isolates with Nanopore Technology.</title>
        <authorList>
            <person name="Tisza M.J."/>
            <person name="Smith D."/>
            <person name="Dekker J.P."/>
        </authorList>
    </citation>
    <scope>NUCLEOTIDE SEQUENCE</scope>
    <source>
        <strain evidence="11">BFG-474</strain>
    </source>
</reference>
<evidence type="ECO:0000313" key="13">
    <source>
        <dbReference type="Proteomes" id="UP000283512"/>
    </source>
</evidence>
<dbReference type="Proteomes" id="UP000284205">
    <property type="component" value="Unassembled WGS sequence"/>
</dbReference>
<reference evidence="17 18" key="3">
    <citation type="journal article" date="2019" name="Nat. Med.">
        <title>A library of human gut bacterial isolates paired with longitudinal multiomics data enables mechanistic microbiome research.</title>
        <authorList>
            <person name="Poyet M."/>
            <person name="Groussin M."/>
            <person name="Gibbons S.M."/>
            <person name="Avila-Pacheco J."/>
            <person name="Jiang X."/>
            <person name="Kearney S.M."/>
            <person name="Perrotta A.R."/>
            <person name="Berdy B."/>
            <person name="Zhao S."/>
            <person name="Lieberman T.D."/>
            <person name="Swanson P.K."/>
            <person name="Smith M."/>
            <person name="Roesemann S."/>
            <person name="Alexander J.E."/>
            <person name="Rich S.A."/>
            <person name="Livny J."/>
            <person name="Vlamakis H."/>
            <person name="Clish C."/>
            <person name="Bullock K."/>
            <person name="Deik A."/>
            <person name="Scott J."/>
            <person name="Pierce K.A."/>
            <person name="Xavier R.J."/>
            <person name="Alm E.J."/>
        </authorList>
    </citation>
    <scope>NUCLEOTIDE SEQUENCE [LARGE SCALE GENOMIC DNA]</scope>
    <source>
        <strain evidence="5 17">BIOML-A19</strain>
        <strain evidence="4 20">BIOML-A21</strain>
        <strain evidence="3 18">BIOML-A25</strain>
        <strain evidence="2 19">BIOML-A31</strain>
    </source>
</reference>
<dbReference type="KEGG" id="bcac:CGC64_15820"/>
<dbReference type="Proteomes" id="UP000095657">
    <property type="component" value="Unassembled WGS sequence"/>
</dbReference>
<evidence type="ECO:0000313" key="18">
    <source>
        <dbReference type="Proteomes" id="UP000427825"/>
    </source>
</evidence>
<dbReference type="Proteomes" id="UP000368418">
    <property type="component" value="Unassembled WGS sequence"/>
</dbReference>
<evidence type="ECO:0000313" key="14">
    <source>
        <dbReference type="Proteomes" id="UP000284205"/>
    </source>
</evidence>
<dbReference type="Proteomes" id="UP001170023">
    <property type="component" value="Unassembled WGS sequence"/>
</dbReference>
<dbReference type="STRING" id="47678.ERS852494_03461"/>
<name>A0A174S7N6_9BACE</name>
<evidence type="ECO:0000313" key="2">
    <source>
        <dbReference type="EMBL" id="KAA5463241.1"/>
    </source>
</evidence>
<dbReference type="EMBL" id="VVYJ01000003">
    <property type="protein sequence ID" value="KAA5478772.1"/>
    <property type="molecule type" value="Genomic_DNA"/>
</dbReference>
<dbReference type="Proteomes" id="UP000475905">
    <property type="component" value="Unassembled WGS sequence"/>
</dbReference>
<dbReference type="EMBL" id="QSCS01000008">
    <property type="protein sequence ID" value="RGY27214.1"/>
    <property type="molecule type" value="Genomic_DNA"/>
</dbReference>
<gene>
    <name evidence="10" type="ORF">DW190_09665</name>
    <name evidence="9" type="ORF">DW794_07390</name>
    <name evidence="7" type="ORF">DWY26_00880</name>
    <name evidence="8" type="ORF">DXA49_06955</name>
    <name evidence="1" type="ORF">ERS852494_03461</name>
    <name evidence="5" type="ORF">F2Y31_17920</name>
    <name evidence="4" type="ORF">F2Y35_08030</name>
    <name evidence="2" type="ORF">F2Y36_11070</name>
    <name evidence="3" type="ORF">F2Y39_07300</name>
    <name evidence="11" type="ORF">NXW23_17915</name>
    <name evidence="6" type="ORF">Q4469_15385</name>
</gene>
<sequence length="209" mass="24725">MNKFNFQAMTKHGFLIIPKTLLQQQIENPHLQEGEIEALLKILMKVNYSETLYNDRCNKNCPCKRGESLFSYRDWSRVLHWSTGKTFRFMHGLATRGIIEIIPHPNNTSLHIRVVEYDKWVGLPDAGKQKKKAVNEKFQLFWNEYHSITQLPKENIAKAQREWKKLSDKEQQLAIDNIEVYYFHQTNVNFLLHAGSYLSNKAFLNEYTY</sequence>
<dbReference type="Proteomes" id="UP000491168">
    <property type="component" value="Unassembled WGS sequence"/>
</dbReference>
<evidence type="ECO:0000313" key="5">
    <source>
        <dbReference type="EMBL" id="KAA5496393.1"/>
    </source>
</evidence>
<dbReference type="EMBL" id="QSJD01000009">
    <property type="protein sequence ID" value="RHD49783.1"/>
    <property type="molecule type" value="Genomic_DNA"/>
</dbReference>
<evidence type="ECO:0000313" key="6">
    <source>
        <dbReference type="EMBL" id="MDO6359057.1"/>
    </source>
</evidence>
<evidence type="ECO:0000313" key="19">
    <source>
        <dbReference type="Proteomes" id="UP000475905"/>
    </source>
</evidence>
<reference evidence="13 14" key="2">
    <citation type="submission" date="2018-08" db="EMBL/GenBank/DDBJ databases">
        <title>A genome reference for cultivated species of the human gut microbiota.</title>
        <authorList>
            <person name="Zou Y."/>
            <person name="Xue W."/>
            <person name="Luo G."/>
        </authorList>
    </citation>
    <scope>NUCLEOTIDE SEQUENCE [LARGE SCALE GENOMIC DNA]</scope>
    <source>
        <strain evidence="7 14">AF24-29LB</strain>
        <strain evidence="10 13">AM16-49B</strain>
        <strain evidence="9 16">AM31-16AC</strain>
        <strain evidence="8 15">OF02-6LB</strain>
    </source>
</reference>
<evidence type="ECO:0000313" key="8">
    <source>
        <dbReference type="EMBL" id="RGY27214.1"/>
    </source>
</evidence>
<evidence type="ECO:0000313" key="12">
    <source>
        <dbReference type="Proteomes" id="UP000095657"/>
    </source>
</evidence>
<reference evidence="6" key="5">
    <citation type="submission" date="2023-07" db="EMBL/GenBank/DDBJ databases">
        <title>Whole Genome Sequencing of Colonoscopy isolates.</title>
        <authorList>
            <person name="Surve S.V."/>
            <person name="Valls R.A."/>
            <person name="Barrak K.E."/>
            <person name="Gardner T.B."/>
            <person name="O'Toole G.A."/>
        </authorList>
    </citation>
    <scope>NUCLEOTIDE SEQUENCE</scope>
    <source>
        <strain evidence="6">GP0119</strain>
    </source>
</reference>
<evidence type="ECO:0000313" key="20">
    <source>
        <dbReference type="Proteomes" id="UP000491168"/>
    </source>
</evidence>
<evidence type="ECO:0000313" key="17">
    <source>
        <dbReference type="Proteomes" id="UP000368418"/>
    </source>
</evidence>
<organism evidence="1 12">
    <name type="scientific">Bacteroides caccae</name>
    <dbReference type="NCBI Taxonomy" id="47678"/>
    <lineage>
        <taxon>Bacteria</taxon>
        <taxon>Pseudomonadati</taxon>
        <taxon>Bacteroidota</taxon>
        <taxon>Bacteroidia</taxon>
        <taxon>Bacteroidales</taxon>
        <taxon>Bacteroidaceae</taxon>
        <taxon>Bacteroides</taxon>
    </lineage>
</organism>
<evidence type="ECO:0000313" key="9">
    <source>
        <dbReference type="EMBL" id="RHD49783.1"/>
    </source>
</evidence>
<dbReference type="EMBL" id="CP103166">
    <property type="protein sequence ID" value="UVQ96175.1"/>
    <property type="molecule type" value="Genomic_DNA"/>
</dbReference>
<dbReference type="EMBL" id="CZAI01000009">
    <property type="protein sequence ID" value="CUP93793.1"/>
    <property type="molecule type" value="Genomic_DNA"/>
</dbReference>
<dbReference type="Proteomes" id="UP000284689">
    <property type="component" value="Unassembled WGS sequence"/>
</dbReference>
<dbReference type="Proteomes" id="UP000427825">
    <property type="component" value="Unassembled WGS sequence"/>
</dbReference>
<dbReference type="EMBL" id="JAUONL010000014">
    <property type="protein sequence ID" value="MDO6359057.1"/>
    <property type="molecule type" value="Genomic_DNA"/>
</dbReference>
<dbReference type="Proteomes" id="UP000284431">
    <property type="component" value="Unassembled WGS sequence"/>
</dbReference>
<evidence type="ECO:0000313" key="4">
    <source>
        <dbReference type="EMBL" id="KAA5492828.1"/>
    </source>
</evidence>
<dbReference type="EMBL" id="VVYP01000012">
    <property type="protein sequence ID" value="KAA5463241.1"/>
    <property type="molecule type" value="Genomic_DNA"/>
</dbReference>